<keyword evidence="4 5" id="KW-0663">Pyridoxal phosphate</keyword>
<dbReference type="GeneID" id="35867477"/>
<comment type="similarity">
    <text evidence="2 6">Belongs to the trans-sulfuration enzymes family.</text>
</comment>
<dbReference type="GO" id="GO:0004124">
    <property type="term" value="F:cysteine synthase activity"/>
    <property type="evidence" value="ECO:0007669"/>
    <property type="project" value="TreeGrafter"/>
</dbReference>
<comment type="cofactor">
    <cofactor evidence="1 6">
        <name>pyridoxal 5'-phosphate</name>
        <dbReference type="ChEBI" id="CHEBI:597326"/>
    </cofactor>
</comment>
<dbReference type="GO" id="GO:0019346">
    <property type="term" value="P:transsulfuration"/>
    <property type="evidence" value="ECO:0007669"/>
    <property type="project" value="InterPro"/>
</dbReference>
<keyword evidence="9" id="KW-1185">Reference proteome</keyword>
<sequence>MSWNFETNQIHAGQQPDPTTGARTLPIYQTTSYVFKSAKQAADRFALKDQGPIYSRLTNPTWDVVEARLATLEGGVGGLLTSSGAGAISLTILTIAQAGDNIVASPSLYGGTTNLFVHTLPKYGIETRLVEDPHDIESWKALADDRTVAFYGETIPNPAGDILDLEPLAKAAHEIGVPLVVDNTVPTPYLLRPIEWGADIVVHSATKYLGGHGNSVLGVIVDSGNFDWTKDPKRFVQFNEPDPSYHGLTYGPDLGNQAFILKARAQGLRDLGFSASPFNAFLIEQGIETLSLRIERHVDNALKIAKYLEKRKNEGRGVDSISYSGLESSPYYELAKKYTPRGPGALVSFDISGGRTVGEKFVDNLPLFSNLANIGDVRSLVAHPASTTHSQLDEEGLKKAGITGGTIRLSVGIENVDDLIEALETAFKAVGL</sequence>
<feature type="modified residue" description="N6-(pyridoxal phosphate)lysine" evidence="5">
    <location>
        <position position="207"/>
    </location>
</feature>
<dbReference type="STRING" id="33007.HMPREF3198_00407"/>
<evidence type="ECO:0000313" key="9">
    <source>
        <dbReference type="Proteomes" id="UP000235122"/>
    </source>
</evidence>
<evidence type="ECO:0000313" key="8">
    <source>
        <dbReference type="EMBL" id="PKY71994.1"/>
    </source>
</evidence>
<dbReference type="Gene3D" id="3.90.1150.10">
    <property type="entry name" value="Aspartate Aminotransferase, domain 1"/>
    <property type="match status" value="1"/>
</dbReference>
<dbReference type="GO" id="GO:0030170">
    <property type="term" value="F:pyridoxal phosphate binding"/>
    <property type="evidence" value="ECO:0007669"/>
    <property type="project" value="InterPro"/>
</dbReference>
<dbReference type="GO" id="GO:0071269">
    <property type="term" value="P:L-homocysteine biosynthetic process"/>
    <property type="evidence" value="ECO:0007669"/>
    <property type="project" value="TreeGrafter"/>
</dbReference>
<dbReference type="GO" id="GO:0003961">
    <property type="term" value="F:O-acetylhomoserine aminocarboxypropyltransferase activity"/>
    <property type="evidence" value="ECO:0007669"/>
    <property type="project" value="UniProtKB-EC"/>
</dbReference>
<dbReference type="Gene3D" id="3.40.640.10">
    <property type="entry name" value="Type I PLP-dependent aspartate aminotransferase-like (Major domain)"/>
    <property type="match status" value="1"/>
</dbReference>
<evidence type="ECO:0000256" key="5">
    <source>
        <dbReference type="PIRSR" id="PIRSR001434-2"/>
    </source>
</evidence>
<evidence type="ECO:0000256" key="2">
    <source>
        <dbReference type="ARBA" id="ARBA00009077"/>
    </source>
</evidence>
<dbReference type="InterPro" id="IPR015422">
    <property type="entry name" value="PyrdxlP-dep_Trfase_small"/>
</dbReference>
<dbReference type="InterPro" id="IPR000277">
    <property type="entry name" value="Cys/Met-Metab_PyrdxlP-dep_enz"/>
</dbReference>
<dbReference type="PIRSF" id="PIRSF001434">
    <property type="entry name" value="CGS"/>
    <property type="match status" value="1"/>
</dbReference>
<comment type="caution">
    <text evidence="8">The sequence shown here is derived from an EMBL/GenBank/DDBJ whole genome shotgun (WGS) entry which is preliminary data.</text>
</comment>
<dbReference type="Proteomes" id="UP000235122">
    <property type="component" value="Unassembled WGS sequence"/>
</dbReference>
<dbReference type="InterPro" id="IPR015421">
    <property type="entry name" value="PyrdxlP-dep_Trfase_major"/>
</dbReference>
<gene>
    <name evidence="8" type="ORF">CYJ19_07215</name>
</gene>
<protein>
    <submittedName>
        <fullName evidence="8">O-acetylhomoserine aminocarboxypropyltransferase</fullName>
        <ecNumber evidence="8">2.5.1.49</ecNumber>
    </submittedName>
</protein>
<dbReference type="NCBIfam" id="TIGR01326">
    <property type="entry name" value="OAH_OAS_sulfhy"/>
    <property type="match status" value="1"/>
</dbReference>
<accession>A0A2I1ILI9</accession>
<reference evidence="8 9" key="1">
    <citation type="submission" date="2017-12" db="EMBL/GenBank/DDBJ databases">
        <title>Phylogenetic diversity of female urinary microbiome.</title>
        <authorList>
            <person name="Thomas-White K."/>
            <person name="Wolfe A.J."/>
        </authorList>
    </citation>
    <scope>NUCLEOTIDE SEQUENCE [LARGE SCALE GENOMIC DNA]</scope>
    <source>
        <strain evidence="8 9">UMB0402</strain>
    </source>
</reference>
<dbReference type="Pfam" id="PF01053">
    <property type="entry name" value="Cys_Met_Meta_PP"/>
    <property type="match status" value="1"/>
</dbReference>
<evidence type="ECO:0000256" key="7">
    <source>
        <dbReference type="SAM" id="MobiDB-lite"/>
    </source>
</evidence>
<dbReference type="SUPFAM" id="SSF53383">
    <property type="entry name" value="PLP-dependent transferases"/>
    <property type="match status" value="1"/>
</dbReference>
<dbReference type="GO" id="GO:0005737">
    <property type="term" value="C:cytoplasm"/>
    <property type="evidence" value="ECO:0007669"/>
    <property type="project" value="TreeGrafter"/>
</dbReference>
<keyword evidence="3 8" id="KW-0808">Transferase</keyword>
<dbReference type="PANTHER" id="PTHR43797">
    <property type="entry name" value="HOMOCYSTEINE/CYSTEINE SYNTHASE"/>
    <property type="match status" value="1"/>
</dbReference>
<dbReference type="GO" id="GO:0006535">
    <property type="term" value="P:cysteine biosynthetic process from serine"/>
    <property type="evidence" value="ECO:0007669"/>
    <property type="project" value="TreeGrafter"/>
</dbReference>
<dbReference type="CDD" id="cd00614">
    <property type="entry name" value="CGS_like"/>
    <property type="match status" value="1"/>
</dbReference>
<evidence type="ECO:0000256" key="6">
    <source>
        <dbReference type="RuleBase" id="RU362118"/>
    </source>
</evidence>
<dbReference type="PROSITE" id="PS00868">
    <property type="entry name" value="CYS_MET_METAB_PP"/>
    <property type="match status" value="1"/>
</dbReference>
<organism evidence="8 9">
    <name type="scientific">Winkia neuii</name>
    <dbReference type="NCBI Taxonomy" id="33007"/>
    <lineage>
        <taxon>Bacteria</taxon>
        <taxon>Bacillati</taxon>
        <taxon>Actinomycetota</taxon>
        <taxon>Actinomycetes</taxon>
        <taxon>Actinomycetales</taxon>
        <taxon>Actinomycetaceae</taxon>
        <taxon>Winkia</taxon>
    </lineage>
</organism>
<name>A0A2I1ILI9_9ACTO</name>
<dbReference type="RefSeq" id="WP_024331380.1">
    <property type="nucleotide sequence ID" value="NZ_JASOXK010000003.1"/>
</dbReference>
<dbReference type="InterPro" id="IPR054542">
    <property type="entry name" value="Cys_met_metab_PP"/>
</dbReference>
<feature type="region of interest" description="Disordered" evidence="7">
    <location>
        <begin position="1"/>
        <end position="22"/>
    </location>
</feature>
<proteinExistence type="inferred from homology"/>
<dbReference type="AlphaFoldDB" id="A0A2I1ILI9"/>
<dbReference type="InterPro" id="IPR015424">
    <property type="entry name" value="PyrdxlP-dep_Trfase"/>
</dbReference>
<dbReference type="EMBL" id="PKKO01000004">
    <property type="protein sequence ID" value="PKY71994.1"/>
    <property type="molecule type" value="Genomic_DNA"/>
</dbReference>
<evidence type="ECO:0000256" key="4">
    <source>
        <dbReference type="ARBA" id="ARBA00022898"/>
    </source>
</evidence>
<dbReference type="PANTHER" id="PTHR43797:SF2">
    <property type="entry name" value="HOMOCYSTEINE_CYSTEINE SYNTHASE"/>
    <property type="match status" value="1"/>
</dbReference>
<dbReference type="InterPro" id="IPR006235">
    <property type="entry name" value="OAc-hSer/O-AcSer_sulfhydrylase"/>
</dbReference>
<evidence type="ECO:0000256" key="3">
    <source>
        <dbReference type="ARBA" id="ARBA00022679"/>
    </source>
</evidence>
<dbReference type="EC" id="2.5.1.49" evidence="8"/>
<dbReference type="FunFam" id="3.40.640.10:FF:000035">
    <property type="entry name" value="O-succinylhomoserine sulfhydrylase"/>
    <property type="match status" value="1"/>
</dbReference>
<evidence type="ECO:0000256" key="1">
    <source>
        <dbReference type="ARBA" id="ARBA00001933"/>
    </source>
</evidence>